<evidence type="ECO:0000256" key="1">
    <source>
        <dbReference type="SAM" id="MobiDB-lite"/>
    </source>
</evidence>
<dbReference type="Proteomes" id="UP000181942">
    <property type="component" value="Unassembled WGS sequence"/>
</dbReference>
<evidence type="ECO:0000313" key="3">
    <source>
        <dbReference type="Proteomes" id="UP000181942"/>
    </source>
</evidence>
<accession>A0A1I2S133</accession>
<evidence type="ECO:0000313" key="2">
    <source>
        <dbReference type="EMBL" id="SFG46584.1"/>
    </source>
</evidence>
<dbReference type="AlphaFoldDB" id="A0A1I2S133"/>
<dbReference type="EMBL" id="FONR01000021">
    <property type="protein sequence ID" value="SFG46584.1"/>
    <property type="molecule type" value="Genomic_DNA"/>
</dbReference>
<name>A0A1I2S133_9ACTN</name>
<proteinExistence type="predicted"/>
<reference evidence="2 3" key="1">
    <citation type="submission" date="2016-10" db="EMBL/GenBank/DDBJ databases">
        <authorList>
            <person name="de Groot N.N."/>
        </authorList>
    </citation>
    <scope>NUCLEOTIDE SEQUENCE [LARGE SCALE GENOMIC DNA]</scope>
    <source>
        <strain evidence="2 3">OK461</strain>
    </source>
</reference>
<gene>
    <name evidence="2" type="ORF">SAMN02787118_12163</name>
</gene>
<protein>
    <submittedName>
        <fullName evidence="2">Uncharacterized protein</fullName>
    </submittedName>
</protein>
<feature type="compositionally biased region" description="Basic and acidic residues" evidence="1">
    <location>
        <begin position="77"/>
        <end position="90"/>
    </location>
</feature>
<sequence length="90" mass="9748">MCLRPRRLGLGGLAGRNTARLALTADVPASILAALTGTSIGNATRRANFVKRNWTDYIAIRRNDNPGVPSTGSQTRGCERVRERVTRARG</sequence>
<feature type="region of interest" description="Disordered" evidence="1">
    <location>
        <begin position="64"/>
        <end position="90"/>
    </location>
</feature>
<organism evidence="2 3">
    <name type="scientific">Streptomyces mirabilis</name>
    <dbReference type="NCBI Taxonomy" id="68239"/>
    <lineage>
        <taxon>Bacteria</taxon>
        <taxon>Bacillati</taxon>
        <taxon>Actinomycetota</taxon>
        <taxon>Actinomycetes</taxon>
        <taxon>Kitasatosporales</taxon>
        <taxon>Streptomycetaceae</taxon>
        <taxon>Streptomyces</taxon>
    </lineage>
</organism>